<reference evidence="12" key="2">
    <citation type="submission" date="2015-06" db="UniProtKB">
        <authorList>
            <consortium name="EnsemblPlants"/>
        </authorList>
    </citation>
    <scope>IDENTIFICATION</scope>
</reference>
<dbReference type="SUPFAM" id="SSF52540">
    <property type="entry name" value="P-loop containing nucleoside triphosphate hydrolases"/>
    <property type="match status" value="1"/>
</dbReference>
<dbReference type="OMA" id="AINIPTH"/>
<feature type="domain" description="Disease resistance R13L4/SHOC-2-like LRR" evidence="11">
    <location>
        <begin position="600"/>
        <end position="968"/>
    </location>
</feature>
<dbReference type="GO" id="GO:0002758">
    <property type="term" value="P:innate immune response-activating signaling pathway"/>
    <property type="evidence" value="ECO:0007669"/>
    <property type="project" value="UniProtKB-ARBA"/>
</dbReference>
<evidence type="ECO:0000256" key="5">
    <source>
        <dbReference type="ARBA" id="ARBA00022821"/>
    </source>
</evidence>
<feature type="compositionally biased region" description="Basic and acidic residues" evidence="7">
    <location>
        <begin position="1"/>
        <end position="12"/>
    </location>
</feature>
<dbReference type="AlphaFoldDB" id="A0A0E0QI77"/>
<feature type="region of interest" description="Disordered" evidence="7">
    <location>
        <begin position="1"/>
        <end position="51"/>
    </location>
</feature>
<name>A0A0E0QI77_ORYRU</name>
<evidence type="ECO:0000259" key="8">
    <source>
        <dbReference type="Pfam" id="PF00931"/>
    </source>
</evidence>
<evidence type="ECO:0000256" key="7">
    <source>
        <dbReference type="SAM" id="MobiDB-lite"/>
    </source>
</evidence>
<dbReference type="InterPro" id="IPR036388">
    <property type="entry name" value="WH-like_DNA-bd_sf"/>
</dbReference>
<evidence type="ECO:0000313" key="12">
    <source>
        <dbReference type="EnsemblPlants" id="ORUFI08G14320.1"/>
    </source>
</evidence>
<feature type="domain" description="Disease resistance N-terminal" evidence="9">
    <location>
        <begin position="147"/>
        <end position="226"/>
    </location>
</feature>
<dbReference type="Pfam" id="PF23559">
    <property type="entry name" value="WHD_DRP"/>
    <property type="match status" value="1"/>
</dbReference>
<dbReference type="InterPro" id="IPR058922">
    <property type="entry name" value="WHD_DRP"/>
</dbReference>
<dbReference type="PANTHER" id="PTHR23155">
    <property type="entry name" value="DISEASE RESISTANCE PROTEIN RP"/>
    <property type="match status" value="1"/>
</dbReference>
<dbReference type="Pfam" id="PF18052">
    <property type="entry name" value="Rx_N"/>
    <property type="match status" value="1"/>
</dbReference>
<dbReference type="InterPro" id="IPR032675">
    <property type="entry name" value="LRR_dom_sf"/>
</dbReference>
<feature type="compositionally biased region" description="Low complexity" evidence="7">
    <location>
        <begin position="28"/>
        <end position="42"/>
    </location>
</feature>
<keyword evidence="5" id="KW-0611">Plant defense</keyword>
<dbReference type="STRING" id="4529.A0A0E0QI77"/>
<dbReference type="InterPro" id="IPR055414">
    <property type="entry name" value="LRR_R13L4/SHOC2-like"/>
</dbReference>
<evidence type="ECO:0000313" key="13">
    <source>
        <dbReference type="Proteomes" id="UP000008022"/>
    </source>
</evidence>
<dbReference type="InterPro" id="IPR027417">
    <property type="entry name" value="P-loop_NTPase"/>
</dbReference>
<evidence type="ECO:0000256" key="6">
    <source>
        <dbReference type="ARBA" id="ARBA00023054"/>
    </source>
</evidence>
<organism evidence="12 13">
    <name type="scientific">Oryza rufipogon</name>
    <name type="common">Brownbeard rice</name>
    <name type="synonym">Asian wild rice</name>
    <dbReference type="NCBI Taxonomy" id="4529"/>
    <lineage>
        <taxon>Eukaryota</taxon>
        <taxon>Viridiplantae</taxon>
        <taxon>Streptophyta</taxon>
        <taxon>Embryophyta</taxon>
        <taxon>Tracheophyta</taxon>
        <taxon>Spermatophyta</taxon>
        <taxon>Magnoliopsida</taxon>
        <taxon>Liliopsida</taxon>
        <taxon>Poales</taxon>
        <taxon>Poaceae</taxon>
        <taxon>BOP clade</taxon>
        <taxon>Oryzoideae</taxon>
        <taxon>Oryzeae</taxon>
        <taxon>Oryzinae</taxon>
        <taxon>Oryza</taxon>
    </lineage>
</organism>
<dbReference type="Pfam" id="PF23598">
    <property type="entry name" value="LRR_14"/>
    <property type="match status" value="1"/>
</dbReference>
<dbReference type="Gene3D" id="1.10.8.430">
    <property type="entry name" value="Helical domain of apoptotic protease-activating factors"/>
    <property type="match status" value="1"/>
</dbReference>
<keyword evidence="3" id="KW-0677">Repeat</keyword>
<feature type="domain" description="NB-ARC" evidence="8">
    <location>
        <begin position="258"/>
        <end position="340"/>
    </location>
</feature>
<dbReference type="InterPro" id="IPR041118">
    <property type="entry name" value="Rx_N"/>
</dbReference>
<dbReference type="EnsemblPlants" id="ORUFI08G14320.1">
    <property type="protein sequence ID" value="ORUFI08G14320.1"/>
    <property type="gene ID" value="ORUFI08G14320"/>
</dbReference>
<feature type="domain" description="Disease resistance protein winged helix" evidence="10">
    <location>
        <begin position="450"/>
        <end position="520"/>
    </location>
</feature>
<comment type="similarity">
    <text evidence="1">Belongs to the disease resistance NB-LRR family.</text>
</comment>
<dbReference type="Gene3D" id="1.20.5.4130">
    <property type="match status" value="1"/>
</dbReference>
<protein>
    <recommendedName>
        <fullName evidence="14">NB-ARC domain-containing protein</fullName>
    </recommendedName>
</protein>
<evidence type="ECO:0000259" key="11">
    <source>
        <dbReference type="Pfam" id="PF23598"/>
    </source>
</evidence>
<dbReference type="PANTHER" id="PTHR23155:SF1107">
    <property type="entry name" value="OS08G0373000 PROTEIN"/>
    <property type="match status" value="1"/>
</dbReference>
<dbReference type="InterPro" id="IPR044974">
    <property type="entry name" value="Disease_R_plants"/>
</dbReference>
<dbReference type="Gene3D" id="1.10.10.10">
    <property type="entry name" value="Winged helix-like DNA-binding domain superfamily/Winged helix DNA-binding domain"/>
    <property type="match status" value="1"/>
</dbReference>
<dbReference type="Gene3D" id="3.80.10.10">
    <property type="entry name" value="Ribonuclease Inhibitor"/>
    <property type="match status" value="1"/>
</dbReference>
<evidence type="ECO:0008006" key="14">
    <source>
        <dbReference type="Google" id="ProtNLM"/>
    </source>
</evidence>
<evidence type="ECO:0000259" key="10">
    <source>
        <dbReference type="Pfam" id="PF23559"/>
    </source>
</evidence>
<keyword evidence="13" id="KW-1185">Reference proteome</keyword>
<dbReference type="HOGENOM" id="CLU_000837_25_0_1"/>
<dbReference type="InterPro" id="IPR038005">
    <property type="entry name" value="RX-like_CC"/>
</dbReference>
<dbReference type="eggNOG" id="KOG4658">
    <property type="taxonomic scope" value="Eukaryota"/>
</dbReference>
<dbReference type="PRINTS" id="PR00364">
    <property type="entry name" value="DISEASERSIST"/>
</dbReference>
<evidence type="ECO:0000256" key="2">
    <source>
        <dbReference type="ARBA" id="ARBA00022614"/>
    </source>
</evidence>
<accession>A0A0E0QI77</accession>
<dbReference type="Pfam" id="PF00931">
    <property type="entry name" value="NB-ARC"/>
    <property type="match status" value="1"/>
</dbReference>
<dbReference type="CDD" id="cd14798">
    <property type="entry name" value="RX-CC_like"/>
    <property type="match status" value="1"/>
</dbReference>
<evidence type="ECO:0000256" key="1">
    <source>
        <dbReference type="ARBA" id="ARBA00008894"/>
    </source>
</evidence>
<dbReference type="SUPFAM" id="SSF52058">
    <property type="entry name" value="L domain-like"/>
    <property type="match status" value="1"/>
</dbReference>
<evidence type="ECO:0000259" key="9">
    <source>
        <dbReference type="Pfam" id="PF18052"/>
    </source>
</evidence>
<evidence type="ECO:0000256" key="4">
    <source>
        <dbReference type="ARBA" id="ARBA00022741"/>
    </source>
</evidence>
<keyword evidence="6" id="KW-0175">Coiled coil</keyword>
<dbReference type="GO" id="GO:0043531">
    <property type="term" value="F:ADP binding"/>
    <property type="evidence" value="ECO:0007669"/>
    <property type="project" value="InterPro"/>
</dbReference>
<keyword evidence="2" id="KW-0433">Leucine-rich repeat</keyword>
<dbReference type="GO" id="GO:0042742">
    <property type="term" value="P:defense response to bacterium"/>
    <property type="evidence" value="ECO:0007669"/>
    <property type="project" value="UniProtKB-ARBA"/>
</dbReference>
<dbReference type="GO" id="GO:0009626">
    <property type="term" value="P:plant-type hypersensitive response"/>
    <property type="evidence" value="ECO:0007669"/>
    <property type="project" value="UniProtKB-ARBA"/>
</dbReference>
<dbReference type="InterPro" id="IPR002182">
    <property type="entry name" value="NB-ARC"/>
</dbReference>
<keyword evidence="4" id="KW-0547">Nucleotide-binding</keyword>
<proteinExistence type="inferred from homology"/>
<sequence length="981" mass="112011">MEMPRKTGDKERTRRQRGGALRQEKLSSRSPPSLVPLRSPPSAGRLPMDNGRPRYFIGNKGLVTRMFSRISSRPMSLHLIGQPVTFVDEDRQSYAYIKIRKRTDLPQGLLISPSSPPSFPRITADLSLRTVEEHMEGFLVTAATGALKSVLVKLAAMAGEFEGVRGQISFLADEFAAMHVFLLRMSDSEEGNADPQDKAWTREVRELSYDIEDSLDEFMLHVVDGSANPDGFIVKCRNLLTKTMARRRIAKMIAEFKAQIKEVGERNARYMNGDIQQLIRKITTSLKNKRYLIVIDDLWNIESWKIIRCAFSRSITGSRIITTTRINEVAESCCFPHVHRVYKLRPLHFVDSKRLFLKRIFGLEECPSHLTEVCCNILAKCDGLPLATIAISSLLATKAPTEDQWNQVEKSIGYALERNEDVNGMIRILSLSYFDLPHNLRTCLLYLCTFPEDYIIHKKRLVRRWIAEGFIHEEHGHTLYELGQRCFNELINRSLIEPRYIGKFGEVKSCRVHDTILDFIRSKSIEENFVTLLGIPNVPIDRQKKVRRLSLLVNTEEYYSSLEENNIKYVLDKKEDDSNEQEDNSNGFHILKKLNLCNARLLTIFPHSVKVPSLLQFRRLRVLDFEGCEQLENHHLANIENLLHLKYLSIKDTIVNVLPTQITRLRCLQTLNVDVRGAINIPTHIYRLRQLTYLLVDMRCQLPDKIGNMQALQELKVVNVLAQSLNTLQGLGKLTNLRKLSIFMPGHHADAAERYKGHMKAMISSICKLGRDNLHCLTIHISSVSADDFIQEPWCPPPLSLQELVINQAPMSRVPRWIGSLVNLQRLGLYLKELSQEDVSTLGGLPALLSLILYVEEVITEEGGRLRISSSYGFPSLERIRIGGESCRLELTFEIGCLPKLQQLNLECMVAEENHTSSSNVVFGIEHLSRLTTIYCCIHYKYETRLAKVAMLAALERSIISHPNQPTFTKEEYGDFVDESC</sequence>
<dbReference type="InterPro" id="IPR042197">
    <property type="entry name" value="Apaf_helical"/>
</dbReference>
<dbReference type="Proteomes" id="UP000008022">
    <property type="component" value="Unassembled WGS sequence"/>
</dbReference>
<dbReference type="FunFam" id="1.10.10.10:FF:000322">
    <property type="entry name" value="Probable disease resistance protein At1g63360"/>
    <property type="match status" value="1"/>
</dbReference>
<evidence type="ECO:0000256" key="3">
    <source>
        <dbReference type="ARBA" id="ARBA00022737"/>
    </source>
</evidence>
<reference evidence="13" key="1">
    <citation type="submission" date="2013-06" db="EMBL/GenBank/DDBJ databases">
        <authorList>
            <person name="Zhao Q."/>
        </authorList>
    </citation>
    <scope>NUCLEOTIDE SEQUENCE</scope>
    <source>
        <strain evidence="13">cv. W1943</strain>
    </source>
</reference>
<dbReference type="Gramene" id="ORUFI08G14320.1">
    <property type="protein sequence ID" value="ORUFI08G14320.1"/>
    <property type="gene ID" value="ORUFI08G14320"/>
</dbReference>